<dbReference type="SMART" id="SM00014">
    <property type="entry name" value="acidPPc"/>
    <property type="match status" value="1"/>
</dbReference>
<evidence type="ECO:0000259" key="2">
    <source>
        <dbReference type="SMART" id="SM00014"/>
    </source>
</evidence>
<proteinExistence type="predicted"/>
<evidence type="ECO:0000313" key="4">
    <source>
        <dbReference type="Proteomes" id="UP000334990"/>
    </source>
</evidence>
<comment type="caution">
    <text evidence="3">The sequence shown here is derived from an EMBL/GenBank/DDBJ whole genome shotgun (WGS) entry which is preliminary data.</text>
</comment>
<keyword evidence="1" id="KW-1133">Transmembrane helix</keyword>
<dbReference type="RefSeq" id="WP_155337265.1">
    <property type="nucleotide sequence ID" value="NZ_BAAABN010000047.1"/>
</dbReference>
<dbReference type="InterPro" id="IPR000326">
    <property type="entry name" value="PAP2/HPO"/>
</dbReference>
<feature type="transmembrane region" description="Helical" evidence="1">
    <location>
        <begin position="82"/>
        <end position="103"/>
    </location>
</feature>
<keyword evidence="1" id="KW-0812">Transmembrane</keyword>
<dbReference type="InterPro" id="IPR036938">
    <property type="entry name" value="PAP2/HPO_sf"/>
</dbReference>
<dbReference type="PANTHER" id="PTHR14969:SF13">
    <property type="entry name" value="AT30094P"/>
    <property type="match status" value="1"/>
</dbReference>
<dbReference type="OrthoDB" id="9789113at2"/>
<keyword evidence="4" id="KW-1185">Reference proteome</keyword>
<accession>A0A5M3VY03</accession>
<feature type="transmembrane region" description="Helical" evidence="1">
    <location>
        <begin position="147"/>
        <end position="165"/>
    </location>
</feature>
<dbReference type="AlphaFoldDB" id="A0A5M3VY03"/>
<dbReference type="Pfam" id="PF01569">
    <property type="entry name" value="PAP2"/>
    <property type="match status" value="1"/>
</dbReference>
<evidence type="ECO:0000313" key="3">
    <source>
        <dbReference type="EMBL" id="GES00969.1"/>
    </source>
</evidence>
<dbReference type="EMBL" id="BLAD01000047">
    <property type="protein sequence ID" value="GES00969.1"/>
    <property type="molecule type" value="Genomic_DNA"/>
</dbReference>
<dbReference type="Gene3D" id="1.20.144.10">
    <property type="entry name" value="Phosphatidic acid phosphatase type 2/haloperoxidase"/>
    <property type="match status" value="1"/>
</dbReference>
<dbReference type="PANTHER" id="PTHR14969">
    <property type="entry name" value="SPHINGOSINE-1-PHOSPHATE PHOSPHOHYDROLASE"/>
    <property type="match status" value="1"/>
</dbReference>
<protein>
    <submittedName>
        <fullName evidence="3">Phosphatase PAP2 family protein</fullName>
    </submittedName>
</protein>
<organism evidence="3 4">
    <name type="scientific">Acrocarpospora corrugata</name>
    <dbReference type="NCBI Taxonomy" id="35763"/>
    <lineage>
        <taxon>Bacteria</taxon>
        <taxon>Bacillati</taxon>
        <taxon>Actinomycetota</taxon>
        <taxon>Actinomycetes</taxon>
        <taxon>Streptosporangiales</taxon>
        <taxon>Streptosporangiaceae</taxon>
        <taxon>Acrocarpospora</taxon>
    </lineage>
</organism>
<dbReference type="Proteomes" id="UP000334990">
    <property type="component" value="Unassembled WGS sequence"/>
</dbReference>
<dbReference type="SUPFAM" id="SSF48317">
    <property type="entry name" value="Acid phosphatase/Vanadium-dependent haloperoxidase"/>
    <property type="match status" value="1"/>
</dbReference>
<name>A0A5M3VY03_9ACTN</name>
<reference evidence="3 4" key="1">
    <citation type="submission" date="2019-10" db="EMBL/GenBank/DDBJ databases">
        <title>Whole genome shotgun sequence of Acrocarpospora corrugata NBRC 13972.</title>
        <authorList>
            <person name="Ichikawa N."/>
            <person name="Kimura A."/>
            <person name="Kitahashi Y."/>
            <person name="Komaki H."/>
            <person name="Oguchi A."/>
        </authorList>
    </citation>
    <scope>NUCLEOTIDE SEQUENCE [LARGE SCALE GENOMIC DNA]</scope>
    <source>
        <strain evidence="3 4">NBRC 13972</strain>
    </source>
</reference>
<feature type="transmembrane region" description="Helical" evidence="1">
    <location>
        <begin position="177"/>
        <end position="196"/>
    </location>
</feature>
<keyword evidence="1" id="KW-0472">Membrane</keyword>
<gene>
    <name evidence="3" type="ORF">Acor_30330</name>
</gene>
<feature type="domain" description="Phosphatidic acid phosphatase type 2/haloperoxidase" evidence="2">
    <location>
        <begin position="76"/>
        <end position="188"/>
    </location>
</feature>
<feature type="transmembrane region" description="Helical" evidence="1">
    <location>
        <begin position="55"/>
        <end position="75"/>
    </location>
</feature>
<feature type="transmembrane region" description="Helical" evidence="1">
    <location>
        <begin position="123"/>
        <end position="142"/>
    </location>
</feature>
<evidence type="ECO:0000256" key="1">
    <source>
        <dbReference type="SAM" id="Phobius"/>
    </source>
</evidence>
<sequence length="204" mass="21188">MQVRLLVGLASLAFVTLLGFASRSPEWTARDAAAGRAIQSVRTPWLTVAARVLDIGFSTLAGVIIVFVLVVTLALTGRAAAAWRSLAVILAGWGAGMLLKILVTRPRPPAARALISQLGDTSFPSGHVCLTLSIMIAVALLIRRPYAVVIGALVVVAQMFARIYLGVHYPTDTVGSLIAAPAAIALVLGATANRALAGRSSAAR</sequence>